<dbReference type="EMBL" id="JACAQA010000005">
    <property type="protein sequence ID" value="NWB85009.1"/>
    <property type="molecule type" value="Genomic_DNA"/>
</dbReference>
<evidence type="ECO:0000259" key="1">
    <source>
        <dbReference type="Pfam" id="PF07484"/>
    </source>
</evidence>
<dbReference type="SUPFAM" id="SSF88874">
    <property type="entry name" value="Receptor-binding domain of short tail fibre protein gp12"/>
    <property type="match status" value="1"/>
</dbReference>
<dbReference type="Gene3D" id="3.90.1340.10">
    <property type="entry name" value="Phage tail collar domain"/>
    <property type="match status" value="1"/>
</dbReference>
<dbReference type="Proteomes" id="UP000522864">
    <property type="component" value="Unassembled WGS sequence"/>
</dbReference>
<dbReference type="AlphaFoldDB" id="A0A7Y8BRC6"/>
<dbReference type="Pfam" id="PF07484">
    <property type="entry name" value="Collar"/>
    <property type="match status" value="1"/>
</dbReference>
<sequence>MLTIVTNNTPGSATEITAGILKLSTGTQVIAGTDDATAVTPKKLLQKLVAYIAQATEAAPGWAKVATQALTNAGVDDVTIVTPKKLAVATQSQILTAFTTAGNAPSFTLTPSPAVTAYVANQRFRVKFSAAGVGNDTLNISGLGAKTLKQYDSSGNKIAVVLAAGQLADVEYDGTDIVVLDPLPLSTLPAGTIISSATSAAPSGYLIANGAAISRTTYAALFSAIGTVFGGGDGSTTFNLPDLRGEFVRGWDAGRGVDVGRTFGSFQIDAFSSHTHAQDSRTILGVVGAAAQVGGSNGINGGTTSATGGVETRPRNLALLYCIKY</sequence>
<dbReference type="InterPro" id="IPR011083">
    <property type="entry name" value="Phage_tail_collar_dom"/>
</dbReference>
<name>A0A7Y8BRC6_9PSED</name>
<proteinExistence type="predicted"/>
<reference evidence="2 3" key="1">
    <citation type="submission" date="2020-04" db="EMBL/GenBank/DDBJ databases">
        <title>Molecular characterization of pseudomonads from Agaricus bisporus reveal novel blotch 2 pathogens in Western Europe.</title>
        <authorList>
            <person name="Taparia T."/>
            <person name="Krijger M."/>
            <person name="Haynes E."/>
            <person name="Elpinstone J.G."/>
            <person name="Noble R."/>
            <person name="Van Der Wolf J."/>
        </authorList>
    </citation>
    <scope>NUCLEOTIDE SEQUENCE [LARGE SCALE GENOMIC DNA]</scope>
    <source>
        <strain evidence="2 3">G9001</strain>
    </source>
</reference>
<organism evidence="2 3">
    <name type="scientific">Pseudomonas gingeri</name>
    <dbReference type="NCBI Taxonomy" id="117681"/>
    <lineage>
        <taxon>Bacteria</taxon>
        <taxon>Pseudomonadati</taxon>
        <taxon>Pseudomonadota</taxon>
        <taxon>Gammaproteobacteria</taxon>
        <taxon>Pseudomonadales</taxon>
        <taxon>Pseudomonadaceae</taxon>
        <taxon>Pseudomonas</taxon>
    </lineage>
</organism>
<evidence type="ECO:0000313" key="2">
    <source>
        <dbReference type="EMBL" id="NWB85009.1"/>
    </source>
</evidence>
<protein>
    <submittedName>
        <fullName evidence="2">Tail fiber protein</fullName>
    </submittedName>
</protein>
<feature type="domain" description="Phage tail collar" evidence="1">
    <location>
        <begin position="191"/>
        <end position="248"/>
    </location>
</feature>
<gene>
    <name evidence="2" type="ORF">HX830_08960</name>
</gene>
<comment type="caution">
    <text evidence="2">The sequence shown here is derived from an EMBL/GenBank/DDBJ whole genome shotgun (WGS) entry which is preliminary data.</text>
</comment>
<evidence type="ECO:0000313" key="3">
    <source>
        <dbReference type="Proteomes" id="UP000522864"/>
    </source>
</evidence>
<dbReference type="InterPro" id="IPR037053">
    <property type="entry name" value="Phage_tail_collar_dom_sf"/>
</dbReference>
<accession>A0A7Y8BRC6</accession>